<gene>
    <name evidence="2" type="primary">neuB</name>
    <name evidence="2" type="ORF">IMCC3135_24285</name>
</gene>
<dbReference type="InterPro" id="IPR013974">
    <property type="entry name" value="SAF"/>
</dbReference>
<reference evidence="2 3" key="1">
    <citation type="submission" date="2016-12" db="EMBL/GenBank/DDBJ databases">
        <authorList>
            <person name="Song W.-J."/>
            <person name="Kurnit D.M."/>
        </authorList>
    </citation>
    <scope>NUCLEOTIDE SEQUENCE [LARGE SCALE GENOMIC DNA]</scope>
    <source>
        <strain evidence="2 3">IMCC3135</strain>
    </source>
</reference>
<dbReference type="PANTHER" id="PTHR42966:SF1">
    <property type="entry name" value="SIALIC ACID SYNTHASE"/>
    <property type="match status" value="1"/>
</dbReference>
<evidence type="ECO:0000259" key="1">
    <source>
        <dbReference type="PROSITE" id="PS50844"/>
    </source>
</evidence>
<dbReference type="InterPro" id="IPR006190">
    <property type="entry name" value="SAF_AFP_Neu5Ac"/>
</dbReference>
<evidence type="ECO:0000313" key="2">
    <source>
        <dbReference type="EMBL" id="ASJ74925.1"/>
    </source>
</evidence>
<organism evidence="2 3">
    <name type="scientific">Granulosicoccus antarcticus IMCC3135</name>
    <dbReference type="NCBI Taxonomy" id="1192854"/>
    <lineage>
        <taxon>Bacteria</taxon>
        <taxon>Pseudomonadati</taxon>
        <taxon>Pseudomonadota</taxon>
        <taxon>Gammaproteobacteria</taxon>
        <taxon>Chromatiales</taxon>
        <taxon>Granulosicoccaceae</taxon>
        <taxon>Granulosicoccus</taxon>
    </lineage>
</organism>
<dbReference type="Pfam" id="PF08666">
    <property type="entry name" value="SAF"/>
    <property type="match status" value="1"/>
</dbReference>
<feature type="domain" description="AFP-like" evidence="1">
    <location>
        <begin position="323"/>
        <end position="380"/>
    </location>
</feature>
<dbReference type="PANTHER" id="PTHR42966">
    <property type="entry name" value="N-ACETYLNEURAMINATE SYNTHASE"/>
    <property type="match status" value="1"/>
</dbReference>
<accession>A0A2Z2NWW4</accession>
<dbReference type="OrthoDB" id="9781701at2"/>
<dbReference type="InterPro" id="IPR013132">
    <property type="entry name" value="PseI/NeuA/B-like_N"/>
</dbReference>
<dbReference type="KEGG" id="gai:IMCC3135_24285"/>
<keyword evidence="3" id="KW-1185">Reference proteome</keyword>
<dbReference type="InterPro" id="IPR051690">
    <property type="entry name" value="PseI-like"/>
</dbReference>
<dbReference type="SMART" id="SM00858">
    <property type="entry name" value="SAF"/>
    <property type="match status" value="1"/>
</dbReference>
<protein>
    <submittedName>
        <fullName evidence="2">N,N'-diacetyllegionaminic acid synthase</fullName>
        <ecNumber evidence="2">2.5.1.101</ecNumber>
    </submittedName>
</protein>
<name>A0A2Z2NWW4_9GAMM</name>
<dbReference type="InterPro" id="IPR057736">
    <property type="entry name" value="SAF_PseI/NeuA/NeuB"/>
</dbReference>
<dbReference type="InterPro" id="IPR036732">
    <property type="entry name" value="AFP_Neu5c_C_sf"/>
</dbReference>
<dbReference type="Gene3D" id="3.20.20.70">
    <property type="entry name" value="Aldolase class I"/>
    <property type="match status" value="1"/>
</dbReference>
<dbReference type="PROSITE" id="PS50844">
    <property type="entry name" value="AFP_LIKE"/>
    <property type="match status" value="1"/>
</dbReference>
<sequence length="380" mass="41135">MSTYIIAEAGVNHNGSEQLAHDLVDAAADAGADAVKFQTFKASELATASVSKAKYQRQNQTNEESQYQMLERLELRHDLHFDLKAHAEQRGIDFMSTAFDTGSLQFLVSDLSLETIKISSGELTNHPFLLAHARTGKKLILSTGMATLDEIKDALAVLSFGFLQSAKSTEAPTATTQNGYAEAPCPPTPSAFLNAYDSEHGKQLLKERLTLLHCTSEYPTSMNNVNLRVMQSLQEQFGVCVGYSDHTLGVVVAGLAVAAGARVLEKHFTLDQSMPGPDHAMSMTPESLARYVATAREAELVMGSAEKMPTIGELQNRTIGRKVIVAASAIVKGEVFSDTNIGLKRSSGTGLEPSRYWELLGKQAAATIERDEAITDLLIL</sequence>
<evidence type="ECO:0000313" key="3">
    <source>
        <dbReference type="Proteomes" id="UP000250079"/>
    </source>
</evidence>
<dbReference type="InterPro" id="IPR020007">
    <property type="entry name" value="NeuB/NeuA"/>
</dbReference>
<dbReference type="EMBL" id="CP018632">
    <property type="protein sequence ID" value="ASJ74925.1"/>
    <property type="molecule type" value="Genomic_DNA"/>
</dbReference>
<proteinExistence type="predicted"/>
<dbReference type="RefSeq" id="WP_088919897.1">
    <property type="nucleotide sequence ID" value="NZ_CP018632.1"/>
</dbReference>
<dbReference type="GO" id="GO:0016051">
    <property type="term" value="P:carbohydrate biosynthetic process"/>
    <property type="evidence" value="ECO:0007669"/>
    <property type="project" value="InterPro"/>
</dbReference>
<dbReference type="Proteomes" id="UP000250079">
    <property type="component" value="Chromosome"/>
</dbReference>
<dbReference type="Pfam" id="PF03102">
    <property type="entry name" value="NeuB"/>
    <property type="match status" value="1"/>
</dbReference>
<dbReference type="SUPFAM" id="SSF51269">
    <property type="entry name" value="AFP III-like domain"/>
    <property type="match status" value="1"/>
</dbReference>
<dbReference type="AlphaFoldDB" id="A0A2Z2NWW4"/>
<keyword evidence="2" id="KW-0808">Transferase</keyword>
<dbReference type="CDD" id="cd11615">
    <property type="entry name" value="SAF_NeuB_like"/>
    <property type="match status" value="1"/>
</dbReference>
<dbReference type="InterPro" id="IPR013785">
    <property type="entry name" value="Aldolase_TIM"/>
</dbReference>
<dbReference type="Gene3D" id="3.90.1210.10">
    <property type="entry name" value="Antifreeze-like/N-acetylneuraminic acid synthase C-terminal domain"/>
    <property type="match status" value="1"/>
</dbReference>
<dbReference type="NCBIfam" id="TIGR03569">
    <property type="entry name" value="NeuB_NnaB"/>
    <property type="match status" value="1"/>
</dbReference>
<dbReference type="SUPFAM" id="SSF51569">
    <property type="entry name" value="Aldolase"/>
    <property type="match status" value="1"/>
</dbReference>
<dbReference type="GO" id="GO:0047444">
    <property type="term" value="F:N-acylneuraminate-9-phosphate synthase activity"/>
    <property type="evidence" value="ECO:0007669"/>
    <property type="project" value="TreeGrafter"/>
</dbReference>
<dbReference type="EC" id="2.5.1.101" evidence="2"/>